<evidence type="ECO:0000313" key="2">
    <source>
        <dbReference type="Proteomes" id="UP000217289"/>
    </source>
</evidence>
<reference evidence="1 2" key="1">
    <citation type="submission" date="2017-06" db="EMBL/GenBank/DDBJ databases">
        <authorList>
            <person name="Kim H.J."/>
            <person name="Triplett B.A."/>
        </authorList>
    </citation>
    <scope>NUCLEOTIDE SEQUENCE [LARGE SCALE GENOMIC DNA]</scope>
    <source>
        <strain evidence="1 2">DSM 14713</strain>
    </source>
</reference>
<dbReference type="Proteomes" id="UP000217289">
    <property type="component" value="Chromosome"/>
</dbReference>
<name>A0A250IKB6_9BACT</name>
<evidence type="ECO:0000313" key="1">
    <source>
        <dbReference type="EMBL" id="ATB31660.1"/>
    </source>
</evidence>
<proteinExistence type="predicted"/>
<dbReference type="KEGG" id="mbd:MEBOL_005123"/>
<gene>
    <name evidence="1" type="ORF">MEBOL_005123</name>
</gene>
<organism evidence="1 2">
    <name type="scientific">Melittangium boletus DSM 14713</name>
    <dbReference type="NCBI Taxonomy" id="1294270"/>
    <lineage>
        <taxon>Bacteria</taxon>
        <taxon>Pseudomonadati</taxon>
        <taxon>Myxococcota</taxon>
        <taxon>Myxococcia</taxon>
        <taxon>Myxococcales</taxon>
        <taxon>Cystobacterineae</taxon>
        <taxon>Archangiaceae</taxon>
        <taxon>Melittangium</taxon>
    </lineage>
</organism>
<dbReference type="EMBL" id="CP022163">
    <property type="protein sequence ID" value="ATB31660.1"/>
    <property type="molecule type" value="Genomic_DNA"/>
</dbReference>
<dbReference type="AlphaFoldDB" id="A0A250IKB6"/>
<protein>
    <submittedName>
        <fullName evidence="1">Uncharacterized protein</fullName>
    </submittedName>
</protein>
<keyword evidence="2" id="KW-1185">Reference proteome</keyword>
<accession>A0A250IKB6</accession>
<sequence>MGVPGRGGEGAVSRFFRKWNPAIAQCLSRWDTFDMSILQAGEDLFFVSFLPHLSRCGIDAIVMDAGATYAIDGKGRILDVR</sequence>